<evidence type="ECO:0000256" key="5">
    <source>
        <dbReference type="ARBA" id="ARBA00022703"/>
    </source>
</evidence>
<feature type="domain" description="TNFR-Cys" evidence="23">
    <location>
        <begin position="108"/>
        <end position="148"/>
    </location>
</feature>
<dbReference type="Gene3D" id="1.10.533.10">
    <property type="entry name" value="Death Domain, Fas"/>
    <property type="match status" value="1"/>
</dbReference>
<evidence type="ECO:0000256" key="4">
    <source>
        <dbReference type="ARBA" id="ARBA00022475"/>
    </source>
</evidence>
<evidence type="ECO:0000313" key="24">
    <source>
        <dbReference type="Ensembl" id="ENSACCP00020016658.1"/>
    </source>
</evidence>
<keyword evidence="20" id="KW-0812">Transmembrane</keyword>
<feature type="domain" description="TNFR-Cys" evidence="23">
    <location>
        <begin position="66"/>
        <end position="107"/>
    </location>
</feature>
<evidence type="ECO:0000259" key="23">
    <source>
        <dbReference type="PROSITE" id="PS50050"/>
    </source>
</evidence>
<dbReference type="InterPro" id="IPR011029">
    <property type="entry name" value="DEATH-like_dom_sf"/>
</dbReference>
<evidence type="ECO:0000256" key="17">
    <source>
        <dbReference type="ARBA" id="ARBA00032502"/>
    </source>
</evidence>
<keyword evidence="13" id="KW-0325">Glycoprotein</keyword>
<dbReference type="SUPFAM" id="SSF57586">
    <property type="entry name" value="TNF receptor-like"/>
    <property type="match status" value="2"/>
</dbReference>
<dbReference type="GO" id="GO:0004888">
    <property type="term" value="F:transmembrane signaling receptor activity"/>
    <property type="evidence" value="ECO:0007669"/>
    <property type="project" value="InterPro"/>
</dbReference>
<comment type="subcellular location">
    <subcellularLocation>
        <location evidence="1">Cell membrane</location>
        <topology evidence="1">Single-pass type I membrane protein</topology>
    </subcellularLocation>
    <subcellularLocation>
        <location evidence="2">Membrane raft</location>
    </subcellularLocation>
</comment>
<evidence type="ECO:0000256" key="19">
    <source>
        <dbReference type="SAM" id="MobiDB-lite"/>
    </source>
</evidence>
<dbReference type="PROSITE" id="PS50017">
    <property type="entry name" value="DEATH_DOMAIN"/>
    <property type="match status" value="1"/>
</dbReference>
<dbReference type="PROSITE" id="PS00198">
    <property type="entry name" value="4FE4S_FER_1"/>
    <property type="match status" value="1"/>
</dbReference>
<evidence type="ECO:0000256" key="1">
    <source>
        <dbReference type="ARBA" id="ARBA00004251"/>
    </source>
</evidence>
<feature type="compositionally biased region" description="Polar residues" evidence="19">
    <location>
        <begin position="235"/>
        <end position="244"/>
    </location>
</feature>
<evidence type="ECO:0000256" key="16">
    <source>
        <dbReference type="ARBA" id="ARBA00032338"/>
    </source>
</evidence>
<feature type="repeat" description="TNFR-Cys" evidence="18">
    <location>
        <begin position="108"/>
        <end position="148"/>
    </location>
</feature>
<feature type="disulfide bond" evidence="18">
    <location>
        <begin position="89"/>
        <end position="107"/>
    </location>
</feature>
<keyword evidence="4" id="KW-1003">Cell membrane</keyword>
<evidence type="ECO:0000256" key="10">
    <source>
        <dbReference type="ARBA" id="ARBA00023139"/>
    </source>
</evidence>
<feature type="chain" id="PRO_5025527517" description="Tumor necrosis factor receptor superfamily member 6" evidence="21">
    <location>
        <begin position="28"/>
        <end position="417"/>
    </location>
</feature>
<evidence type="ECO:0000313" key="25">
    <source>
        <dbReference type="Proteomes" id="UP000472275"/>
    </source>
</evidence>
<evidence type="ECO:0000256" key="6">
    <source>
        <dbReference type="ARBA" id="ARBA00022729"/>
    </source>
</evidence>
<dbReference type="CDD" id="cd10580">
    <property type="entry name" value="TNFRSF10"/>
    <property type="match status" value="1"/>
</dbReference>
<evidence type="ECO:0000256" key="18">
    <source>
        <dbReference type="PROSITE-ProRule" id="PRU00206"/>
    </source>
</evidence>
<evidence type="ECO:0000256" key="21">
    <source>
        <dbReference type="SAM" id="SignalP"/>
    </source>
</evidence>
<dbReference type="GO" id="GO:0006955">
    <property type="term" value="P:immune response"/>
    <property type="evidence" value="ECO:0007669"/>
    <property type="project" value="InterPro"/>
</dbReference>
<dbReference type="Gene3D" id="2.10.50.10">
    <property type="entry name" value="Tumor Necrosis Factor Receptor, subunit A, domain 2"/>
    <property type="match status" value="2"/>
</dbReference>
<evidence type="ECO:0000256" key="15">
    <source>
        <dbReference type="ARBA" id="ARBA00030181"/>
    </source>
</evidence>
<comment type="caution">
    <text evidence="18">Lacks conserved residue(s) required for the propagation of feature annotation.</text>
</comment>
<feature type="domain" description="Death" evidence="22">
    <location>
        <begin position="345"/>
        <end position="393"/>
    </location>
</feature>
<evidence type="ECO:0000256" key="2">
    <source>
        <dbReference type="ARBA" id="ARBA00004285"/>
    </source>
</evidence>
<evidence type="ECO:0000259" key="22">
    <source>
        <dbReference type="PROSITE" id="PS50017"/>
    </source>
</evidence>
<feature type="disulfide bond" evidence="18">
    <location>
        <begin position="86"/>
        <end position="99"/>
    </location>
</feature>
<dbReference type="GO" id="GO:0005886">
    <property type="term" value="C:plasma membrane"/>
    <property type="evidence" value="ECO:0007669"/>
    <property type="project" value="UniProtKB-SubCell"/>
</dbReference>
<evidence type="ECO:0000256" key="8">
    <source>
        <dbReference type="ARBA" id="ARBA00022860"/>
    </source>
</evidence>
<dbReference type="InterPro" id="IPR034024">
    <property type="entry name" value="TNFRSF10_N"/>
</dbReference>
<feature type="transmembrane region" description="Helical" evidence="20">
    <location>
        <begin position="157"/>
        <end position="177"/>
    </location>
</feature>
<dbReference type="GO" id="GO:0045121">
    <property type="term" value="C:membrane raft"/>
    <property type="evidence" value="ECO:0007669"/>
    <property type="project" value="UniProtKB-SubCell"/>
</dbReference>
<keyword evidence="12" id="KW-0675">Receptor</keyword>
<protein>
    <recommendedName>
        <fullName evidence="3">Tumor necrosis factor receptor superfamily member 6</fullName>
    </recommendedName>
    <alternativeName>
        <fullName evidence="16">Apo-1 antigen</fullName>
    </alternativeName>
    <alternativeName>
        <fullName evidence="17">Apoptosis-mediating surface antigen FAS</fullName>
    </alternativeName>
    <alternativeName>
        <fullName evidence="15">FASLG receptor</fullName>
    </alternativeName>
</protein>
<dbReference type="GeneID" id="115351784"/>
<dbReference type="Pfam" id="PF00531">
    <property type="entry name" value="Death"/>
    <property type="match status" value="1"/>
</dbReference>
<evidence type="ECO:0000256" key="3">
    <source>
        <dbReference type="ARBA" id="ARBA00015761"/>
    </source>
</evidence>
<feature type="disulfide bond" evidence="18">
    <location>
        <begin position="130"/>
        <end position="148"/>
    </location>
</feature>
<evidence type="ECO:0000256" key="14">
    <source>
        <dbReference type="ARBA" id="ARBA00023288"/>
    </source>
</evidence>
<evidence type="ECO:0000256" key="12">
    <source>
        <dbReference type="ARBA" id="ARBA00023170"/>
    </source>
</evidence>
<dbReference type="GeneTree" id="ENSGT00930000151070"/>
<dbReference type="GO" id="GO:0009986">
    <property type="term" value="C:cell surface"/>
    <property type="evidence" value="ECO:0007669"/>
    <property type="project" value="TreeGrafter"/>
</dbReference>
<keyword evidence="20" id="KW-1133">Transmembrane helix</keyword>
<dbReference type="InterPro" id="IPR017900">
    <property type="entry name" value="4Fe4S_Fe_S_CS"/>
</dbReference>
<keyword evidence="25" id="KW-1185">Reference proteome</keyword>
<dbReference type="FunFam" id="2.10.50.10:FF:000004">
    <property type="entry name" value="Tumor necrosis factor receptor superfamily member 6"/>
    <property type="match status" value="1"/>
</dbReference>
<reference evidence="24" key="2">
    <citation type="submission" date="2025-09" db="UniProtKB">
        <authorList>
            <consortium name="Ensembl"/>
        </authorList>
    </citation>
    <scope>IDENTIFICATION</scope>
</reference>
<sequence>MGAAGLAGRRLLLLLLVTLLIMPATGAEDCGEGEYLHEGHCCVSCPAGTYVVQHCSAPHLRGRCVPCTKGEGYTAHENGLEECLLCRQCKEDQITLRPCTLTHDTECQCKQGYFCPAEGCEICQRCSTMCPEGKEIVQNCNATMDLGCGLPDQGSTALVWIIVISLVVGGLLLFFVIRKLKGNEAASIDKDAEKGLESEGSTESLILPEVETPANNAAKLEGGNSGESPEGPAQPNVNLEVKNTSPEENSVVLSEWGTILRQMERCWRRIAESSLPAKTGQNPAFHQNALFNIPSGRMPANCMVREPKCQIIVKDLSQKELRDSYGAFINEVPLKKWKRLMRTHLQENDIVKIINDFPNDVEEQSYQMLLAWKNTLGEKQSIIKLLDELRYLDTKAYDNVLNTLKSNSIISKLEATD</sequence>
<name>A0A663EX12_AQUCH</name>
<dbReference type="SMART" id="SM00208">
    <property type="entry name" value="TNFR"/>
    <property type="match status" value="3"/>
</dbReference>
<dbReference type="PRINTS" id="PR01680">
    <property type="entry name" value="TNFACTORR6"/>
</dbReference>
<keyword evidence="10" id="KW-0564">Palmitate</keyword>
<dbReference type="AlphaFoldDB" id="A0A663EX12"/>
<dbReference type="InterPro" id="IPR001368">
    <property type="entry name" value="TNFR/NGFR_Cys_rich_reg"/>
</dbReference>
<dbReference type="PROSITE" id="PS50050">
    <property type="entry name" value="TNFR_NGFR_2"/>
    <property type="match status" value="2"/>
</dbReference>
<dbReference type="RefSeq" id="XP_029894843.1">
    <property type="nucleotide sequence ID" value="XM_030038983.2"/>
</dbReference>
<accession>A0A663EX12</accession>
<evidence type="ECO:0000256" key="7">
    <source>
        <dbReference type="ARBA" id="ARBA00022737"/>
    </source>
</evidence>
<dbReference type="InParanoid" id="A0A663EX12"/>
<evidence type="ECO:0000256" key="20">
    <source>
        <dbReference type="SAM" id="Phobius"/>
    </source>
</evidence>
<dbReference type="InterPro" id="IPR052491">
    <property type="entry name" value="TNFRSF10"/>
</dbReference>
<dbReference type="PANTHER" id="PTHR46330:SF16">
    <property type="entry name" value="TUMOR NECROSIS FACTOR RECEPTOR SUPERFAMILY MEMBER 22"/>
    <property type="match status" value="1"/>
</dbReference>
<keyword evidence="7" id="KW-0677">Repeat</keyword>
<evidence type="ECO:0000256" key="13">
    <source>
        <dbReference type="ARBA" id="ARBA00023180"/>
    </source>
</evidence>
<dbReference type="KEGG" id="achc:115351784"/>
<feature type="signal peptide" evidence="21">
    <location>
        <begin position="1"/>
        <end position="27"/>
    </location>
</feature>
<evidence type="ECO:0000256" key="11">
    <source>
        <dbReference type="ARBA" id="ARBA00023157"/>
    </source>
</evidence>
<dbReference type="Proteomes" id="UP000472275">
    <property type="component" value="Chromosome 16"/>
</dbReference>
<dbReference type="InterPro" id="IPR008063">
    <property type="entry name" value="Fas_rcpt"/>
</dbReference>
<keyword evidence="9 20" id="KW-0472">Membrane</keyword>
<evidence type="ECO:0000256" key="9">
    <source>
        <dbReference type="ARBA" id="ARBA00023136"/>
    </source>
</evidence>
<dbReference type="Ensembl" id="ENSACCT00020017384.1">
    <property type="protein sequence ID" value="ENSACCP00020016658.1"/>
    <property type="gene ID" value="ENSACCG00020011396.1"/>
</dbReference>
<organism evidence="24 25">
    <name type="scientific">Aquila chrysaetos chrysaetos</name>
    <dbReference type="NCBI Taxonomy" id="223781"/>
    <lineage>
        <taxon>Eukaryota</taxon>
        <taxon>Metazoa</taxon>
        <taxon>Chordata</taxon>
        <taxon>Craniata</taxon>
        <taxon>Vertebrata</taxon>
        <taxon>Euteleostomi</taxon>
        <taxon>Archelosauria</taxon>
        <taxon>Archosauria</taxon>
        <taxon>Dinosauria</taxon>
        <taxon>Saurischia</taxon>
        <taxon>Theropoda</taxon>
        <taxon>Coelurosauria</taxon>
        <taxon>Aves</taxon>
        <taxon>Neognathae</taxon>
        <taxon>Neoaves</taxon>
        <taxon>Telluraves</taxon>
        <taxon>Accipitrimorphae</taxon>
        <taxon>Accipitriformes</taxon>
        <taxon>Accipitridae</taxon>
        <taxon>Accipitrinae</taxon>
        <taxon>Aquila</taxon>
    </lineage>
</organism>
<keyword evidence="6 21" id="KW-0732">Signal</keyword>
<dbReference type="GO" id="GO:0036462">
    <property type="term" value="P:TRAIL-activated apoptotic signaling pathway"/>
    <property type="evidence" value="ECO:0007669"/>
    <property type="project" value="TreeGrafter"/>
</dbReference>
<proteinExistence type="predicted"/>
<dbReference type="SUPFAM" id="SSF47986">
    <property type="entry name" value="DEATH domain"/>
    <property type="match status" value="1"/>
</dbReference>
<keyword evidence="5" id="KW-0053">Apoptosis</keyword>
<keyword evidence="8" id="KW-0112">Calmodulin-binding</keyword>
<dbReference type="InterPro" id="IPR000488">
    <property type="entry name" value="Death_dom"/>
</dbReference>
<keyword evidence="14" id="KW-0449">Lipoprotein</keyword>
<dbReference type="PANTHER" id="PTHR46330">
    <property type="entry name" value="TUMOR NECROSIS FACTOR RECEPTOR SUPERFAMILY MEMBER 10B"/>
    <property type="match status" value="1"/>
</dbReference>
<feature type="repeat" description="TNFR-Cys" evidence="18">
    <location>
        <begin position="66"/>
        <end position="107"/>
    </location>
</feature>
<dbReference type="GO" id="GO:0043065">
    <property type="term" value="P:positive regulation of apoptotic process"/>
    <property type="evidence" value="ECO:0007669"/>
    <property type="project" value="TreeGrafter"/>
</dbReference>
<dbReference type="OrthoDB" id="8848202at2759"/>
<feature type="region of interest" description="Disordered" evidence="19">
    <location>
        <begin position="191"/>
        <end position="244"/>
    </location>
</feature>
<dbReference type="GO" id="GO:0005516">
    <property type="term" value="F:calmodulin binding"/>
    <property type="evidence" value="ECO:0007669"/>
    <property type="project" value="UniProtKB-KW"/>
</dbReference>
<reference evidence="24" key="1">
    <citation type="submission" date="2025-08" db="UniProtKB">
        <authorList>
            <consortium name="Ensembl"/>
        </authorList>
    </citation>
    <scope>IDENTIFICATION</scope>
</reference>
<keyword evidence="11 18" id="KW-1015">Disulfide bond</keyword>
<gene>
    <name evidence="24" type="primary">LOC115351784</name>
</gene>
<dbReference type="Pfam" id="PF00020">
    <property type="entry name" value="TNFR_c6"/>
    <property type="match status" value="2"/>
</dbReference>